<feature type="domain" description="Nucleoside phosphorylase" evidence="1">
    <location>
        <begin position="30"/>
        <end position="315"/>
    </location>
</feature>
<accession>A0A136JD70</accession>
<proteinExistence type="predicted"/>
<gene>
    <name evidence="2" type="ORF">Micbo1qcDRAFT_216764</name>
</gene>
<organism evidence="2 3">
    <name type="scientific">Microdochium bolleyi</name>
    <dbReference type="NCBI Taxonomy" id="196109"/>
    <lineage>
        <taxon>Eukaryota</taxon>
        <taxon>Fungi</taxon>
        <taxon>Dikarya</taxon>
        <taxon>Ascomycota</taxon>
        <taxon>Pezizomycotina</taxon>
        <taxon>Sordariomycetes</taxon>
        <taxon>Xylariomycetidae</taxon>
        <taxon>Xylariales</taxon>
        <taxon>Microdochiaceae</taxon>
        <taxon>Microdochium</taxon>
    </lineage>
</organism>
<evidence type="ECO:0000313" key="3">
    <source>
        <dbReference type="Proteomes" id="UP000070501"/>
    </source>
</evidence>
<protein>
    <submittedName>
        <fullName evidence="2">Nucleoside phosphorylase domain-containing protein</fullName>
    </submittedName>
</protein>
<dbReference type="InterPro" id="IPR035994">
    <property type="entry name" value="Nucleoside_phosphorylase_sf"/>
</dbReference>
<dbReference type="GO" id="GO:0003824">
    <property type="term" value="F:catalytic activity"/>
    <property type="evidence" value="ECO:0007669"/>
    <property type="project" value="InterPro"/>
</dbReference>
<dbReference type="AlphaFoldDB" id="A0A136JD70"/>
<dbReference type="SUPFAM" id="SSF53167">
    <property type="entry name" value="Purine and uridine phosphorylases"/>
    <property type="match status" value="1"/>
</dbReference>
<dbReference type="Pfam" id="PF01048">
    <property type="entry name" value="PNP_UDP_1"/>
    <property type="match status" value="1"/>
</dbReference>
<evidence type="ECO:0000313" key="2">
    <source>
        <dbReference type="EMBL" id="KXJ95087.1"/>
    </source>
</evidence>
<evidence type="ECO:0000259" key="1">
    <source>
        <dbReference type="Pfam" id="PF01048"/>
    </source>
</evidence>
<dbReference type="OrthoDB" id="20872at2759"/>
<dbReference type="InterPro" id="IPR000845">
    <property type="entry name" value="Nucleoside_phosphorylase_d"/>
</dbReference>
<dbReference type="Gene3D" id="3.40.50.1580">
    <property type="entry name" value="Nucleoside phosphorylase domain"/>
    <property type="match status" value="1"/>
</dbReference>
<dbReference type="PANTHER" id="PTHR46082">
    <property type="entry name" value="ATP/GTP-BINDING PROTEIN-RELATED"/>
    <property type="match status" value="1"/>
</dbReference>
<keyword evidence="3" id="KW-1185">Reference proteome</keyword>
<dbReference type="Proteomes" id="UP000070501">
    <property type="component" value="Unassembled WGS sequence"/>
</dbReference>
<sequence length="342" mass="37699">MVPPREKVRQNDTDESDEEVLLPVSPGDITVAIFCALVEESAAVRYTLDEEFTCKASGKQSYVYTYGRIGEHKVLIAEPVEMGTVNAAHCAAYVSNQFPNVRLGLMVGIGAGIPSKQLDIRLGDVAISVPRDDQPGVVQYDYGKYEDGGSTQKGTLNKPPRVLPSALRSLEGDELRGRFPIRKILRHIIRQNDMFRRPESEDILFSDTFSHVEKGQDCSACLTSDDQEIVHRHARQLPTQPLTHRGLILSGGGVVKNPEDREKLTRGHQSAICFEMEAAGIMGELPCLVIRGISDYADTHKHDDWHCYAAATAAAYCKAVLSKVPGGDVEEVPLMRAIVDER</sequence>
<dbReference type="EMBL" id="KQ964246">
    <property type="protein sequence ID" value="KXJ95087.1"/>
    <property type="molecule type" value="Genomic_DNA"/>
</dbReference>
<name>A0A136JD70_9PEZI</name>
<dbReference type="InterPro" id="IPR053137">
    <property type="entry name" value="NLR-like"/>
</dbReference>
<dbReference type="STRING" id="196109.A0A136JD70"/>
<dbReference type="InParanoid" id="A0A136JD70"/>
<dbReference type="GO" id="GO:0009116">
    <property type="term" value="P:nucleoside metabolic process"/>
    <property type="evidence" value="ECO:0007669"/>
    <property type="project" value="InterPro"/>
</dbReference>
<dbReference type="PANTHER" id="PTHR46082:SF11">
    <property type="entry name" value="AAA+ ATPASE DOMAIN-CONTAINING PROTEIN-RELATED"/>
    <property type="match status" value="1"/>
</dbReference>
<reference evidence="3" key="1">
    <citation type="submission" date="2016-02" db="EMBL/GenBank/DDBJ databases">
        <title>Draft genome sequence of Microdochium bolleyi, a fungal endophyte of beachgrass.</title>
        <authorList>
            <consortium name="DOE Joint Genome Institute"/>
            <person name="David A.S."/>
            <person name="May G."/>
            <person name="Haridas S."/>
            <person name="Lim J."/>
            <person name="Wang M."/>
            <person name="Labutti K."/>
            <person name="Lipzen A."/>
            <person name="Barry K."/>
            <person name="Grigoriev I.V."/>
        </authorList>
    </citation>
    <scope>NUCLEOTIDE SEQUENCE [LARGE SCALE GENOMIC DNA]</scope>
    <source>
        <strain evidence="3">J235TASD1</strain>
    </source>
</reference>